<keyword evidence="3" id="KW-1185">Reference proteome</keyword>
<accession>A0ABY8H380</accession>
<dbReference type="Proteomes" id="UP001219037">
    <property type="component" value="Chromosome"/>
</dbReference>
<protein>
    <recommendedName>
        <fullName evidence="4">Tetratricopeptide repeat protein</fullName>
    </recommendedName>
</protein>
<feature type="region of interest" description="Disordered" evidence="1">
    <location>
        <begin position="1"/>
        <end position="97"/>
    </location>
</feature>
<evidence type="ECO:0000313" key="2">
    <source>
        <dbReference type="EMBL" id="WFP15592.1"/>
    </source>
</evidence>
<dbReference type="EMBL" id="CP121252">
    <property type="protein sequence ID" value="WFP15592.1"/>
    <property type="molecule type" value="Genomic_DNA"/>
</dbReference>
<feature type="compositionally biased region" description="Low complexity" evidence="1">
    <location>
        <begin position="16"/>
        <end position="26"/>
    </location>
</feature>
<name>A0ABY8H380_9MICC</name>
<reference evidence="2 3" key="1">
    <citation type="submission" date="2023-04" db="EMBL/GenBank/DDBJ databases">
        <title>Funneling lignin-derived compounds into biodiesel using alkali-halophilic Citricoccus sp. P2.</title>
        <authorList>
            <person name="Luo C.-B."/>
        </authorList>
    </citation>
    <scope>NUCLEOTIDE SEQUENCE [LARGE SCALE GENOMIC DNA]</scope>
    <source>
        <strain evidence="2 3">P2</strain>
    </source>
</reference>
<feature type="region of interest" description="Disordered" evidence="1">
    <location>
        <begin position="304"/>
        <end position="342"/>
    </location>
</feature>
<evidence type="ECO:0000313" key="3">
    <source>
        <dbReference type="Proteomes" id="UP001219037"/>
    </source>
</evidence>
<dbReference type="Gene3D" id="1.25.40.10">
    <property type="entry name" value="Tetratricopeptide repeat domain"/>
    <property type="match status" value="1"/>
</dbReference>
<evidence type="ECO:0000256" key="1">
    <source>
        <dbReference type="SAM" id="MobiDB-lite"/>
    </source>
</evidence>
<proteinExistence type="predicted"/>
<gene>
    <name evidence="2" type="ORF">P8192_09255</name>
</gene>
<feature type="compositionally biased region" description="Basic and acidic residues" evidence="1">
    <location>
        <begin position="326"/>
        <end position="336"/>
    </location>
</feature>
<evidence type="ECO:0008006" key="4">
    <source>
        <dbReference type="Google" id="ProtNLM"/>
    </source>
</evidence>
<feature type="compositionally biased region" description="Basic and acidic residues" evidence="1">
    <location>
        <begin position="45"/>
        <end position="97"/>
    </location>
</feature>
<dbReference type="InterPro" id="IPR011990">
    <property type="entry name" value="TPR-like_helical_dom_sf"/>
</dbReference>
<organism evidence="2 3">
    <name type="scientific">Citricoccus muralis</name>
    <dbReference type="NCBI Taxonomy" id="169134"/>
    <lineage>
        <taxon>Bacteria</taxon>
        <taxon>Bacillati</taxon>
        <taxon>Actinomycetota</taxon>
        <taxon>Actinomycetes</taxon>
        <taxon>Micrococcales</taxon>
        <taxon>Micrococcaceae</taxon>
        <taxon>Citricoccus</taxon>
    </lineage>
</organism>
<sequence>MENRSGSGRSQGGRQGSARAGQGQRSSFKRGQDQRGGKRPFNKNRSGDSARNHGDGKQAWRRDEAPREKVLNPRDLRSANRSDRGRSPDIDEDVTGKELDRPVLREIGSLDEKNQPWVAKHLVMAGRLLQVDPQLAFEHALAASRRGGRIGCVREAVALTAYAAGDYAEALREFRTYRRITGDQQHLAAIVDCERALGRPEKALESASEADLTQLSAAGRVDLALVVSGIHDDLGNYAAAVSALEIPELNPKKAFSYSPSLFSSYADALEASGRGDESGRWRRLALAAEEALGQGFFAEPEIVDFDGEPNRDHPRAHDIIPPARGRGADRDAKPETQESQEN</sequence>
<feature type="compositionally biased region" description="Basic and acidic residues" evidence="1">
    <location>
        <begin position="308"/>
        <end position="318"/>
    </location>
</feature>
<dbReference type="RefSeq" id="WP_278156470.1">
    <property type="nucleotide sequence ID" value="NZ_CP121252.1"/>
</dbReference>